<dbReference type="AlphaFoldDB" id="A0A1G7ZPL0"/>
<dbReference type="RefSeq" id="WP_090685773.1">
    <property type="nucleotide sequence ID" value="NZ_FNCJ01000007.1"/>
</dbReference>
<feature type="coiled-coil region" evidence="1">
    <location>
        <begin position="91"/>
        <end position="118"/>
    </location>
</feature>
<evidence type="ECO:0000313" key="3">
    <source>
        <dbReference type="Proteomes" id="UP000199706"/>
    </source>
</evidence>
<keyword evidence="1" id="KW-0175">Coiled coil</keyword>
<accession>A0A1G7ZPL0</accession>
<evidence type="ECO:0000313" key="2">
    <source>
        <dbReference type="EMBL" id="SDH10691.1"/>
    </source>
</evidence>
<dbReference type="Proteomes" id="UP000199706">
    <property type="component" value="Unassembled WGS sequence"/>
</dbReference>
<protein>
    <submittedName>
        <fullName evidence="2">Uncharacterized protein</fullName>
    </submittedName>
</protein>
<organism evidence="2 3">
    <name type="scientific">Paraburkholderia phenazinium</name>
    <dbReference type="NCBI Taxonomy" id="60549"/>
    <lineage>
        <taxon>Bacteria</taxon>
        <taxon>Pseudomonadati</taxon>
        <taxon>Pseudomonadota</taxon>
        <taxon>Betaproteobacteria</taxon>
        <taxon>Burkholderiales</taxon>
        <taxon>Burkholderiaceae</taxon>
        <taxon>Paraburkholderia</taxon>
    </lineage>
</organism>
<name>A0A1G7ZPL0_9BURK</name>
<reference evidence="2 3" key="1">
    <citation type="submission" date="2016-10" db="EMBL/GenBank/DDBJ databases">
        <authorList>
            <person name="de Groot N.N."/>
        </authorList>
    </citation>
    <scope>NUCLEOTIDE SEQUENCE [LARGE SCALE GENOMIC DNA]</scope>
    <source>
        <strain evidence="2 3">LMG 2247</strain>
    </source>
</reference>
<evidence type="ECO:0000256" key="1">
    <source>
        <dbReference type="SAM" id="Coils"/>
    </source>
</evidence>
<dbReference type="EMBL" id="FNCJ01000007">
    <property type="protein sequence ID" value="SDH10691.1"/>
    <property type="molecule type" value="Genomic_DNA"/>
</dbReference>
<proteinExistence type="predicted"/>
<gene>
    <name evidence="2" type="ORF">SAMN05216466_107122</name>
</gene>
<dbReference type="OrthoDB" id="8909643at2"/>
<sequence length="133" mass="15253">MSTQAGIPVEVTAREIEREKSLGGAIGLCAKAAGFELDKTLQQELEVDKAQFSRWQSGQEGIVWAKFVKLMDVCGNDAPLLWMLHQRGYDLYSLRRQETELERELRITREELAQERAERAVERRLFTEIRSAA</sequence>